<reference evidence="2 3" key="1">
    <citation type="submission" date="2020-07" db="EMBL/GenBank/DDBJ databases">
        <title>Complete Genome Sequence of an acetic acid bacterium, Acetobacter aceti JCM20276.</title>
        <authorList>
            <person name="Hirose Y."/>
            <person name="Mihara H."/>
        </authorList>
    </citation>
    <scope>NUCLEOTIDE SEQUENCE [LARGE SCALE GENOMIC DNA]</scope>
    <source>
        <strain evidence="2 3">JCM20276</strain>
    </source>
</reference>
<dbReference type="AlphaFoldDB" id="A0A6S6PNW8"/>
<dbReference type="PROSITE" id="PS50853">
    <property type="entry name" value="FN3"/>
    <property type="match status" value="2"/>
</dbReference>
<sequence>MVTWTQLADTTVTAAAGPVAAGQTLLDGWIDLVGNAWSSTTLVSDTTQDYLTSIKESAPWTGGPLYRPQSEDAMSGRMTAQVHIDTNQTIYFMLRANRATGSTAFQGYLISIDHNTSGFYLHGFASVAGKLTQFLNQTLSTQPSSGDLVTLDVQLTQDTSTTSTMVVTVTNSAGATLGSATVTGNATLNASALQNVAGSFGLCTYSASSSNAAGIKEISVYNGDAVATTATAYTLTGSSSLTVNTATTYTVTPNGEPAAAVVVTPVCTLAGTFSPTTITLPAGSSSGVTFTFTPSAVGSGSLSTTNNGSLTNPSALSLTASAPATAPSAPSFTLTPGSGQVTVTVVASTSTGGAAITGYPIFVGTSAGGESGSPVTTLTAAGSYTITGLTNGTPVYVTVGATNSAGTTKAAEQTATPVAPAATAYTLSGSSSLAVNTAATYTVTPNAAPSSAVTVTPMCTLAGTFSPATVVLAAGSTSGATFTFTPSTVGSGSLSTTNSGNLTNPSALSLTVISQATAPSAPSFTLAAGSGQVTVTVVAPTSTGGAAITGYPIFVGTSAGGESSSPVTTLAAPGSYTITGLTNGTPVYVTVGATNSVGTTQAAEQTATPVAPVTGGTITVDSPAFLFSPGNWYGDEGRAGSAWRRTWNVGAYFVFTWTASANPTATLHLGPSGTGAYVTLYLNGVGTTVAVTGDITLSGITASSENVLFAIMSNTPQSARWNQGANNLVVSGMTLDDSSSAGVSTAGTKGWVKIIGDSITEGIKANNNKDNIVYGYTFQVLQGLRALGYEVCVSACGYSGYLISGDSGADVPPYYYVSGSSSGSGGTYDDSKSRWNKIDENVSALDSNNHLSAYGDIGTEPVAIAVNYLTNEALSKSSTSDSQAAMTQAMVAHRQAAPDAWLFQIVPFGFHYSPKYAASWLAVFNNAMNSYRSAYPGDSKVATIDIGSDLSNTLEKNTGWYIYTDDVHPLAPGHALVAPVVQASIVTSLESKRNQSYTFF</sequence>
<feature type="domain" description="Fibronectin type-III" evidence="1">
    <location>
        <begin position="518"/>
        <end position="613"/>
    </location>
</feature>
<dbReference type="CDD" id="cd00063">
    <property type="entry name" value="FN3"/>
    <property type="match status" value="2"/>
</dbReference>
<dbReference type="SMART" id="SM00060">
    <property type="entry name" value="FN3"/>
    <property type="match status" value="2"/>
</dbReference>
<dbReference type="InterPro" id="IPR036514">
    <property type="entry name" value="SGNH_hydro_sf"/>
</dbReference>
<dbReference type="Pfam" id="PF00657">
    <property type="entry name" value="Lipase_GDSL"/>
    <property type="match status" value="1"/>
</dbReference>
<evidence type="ECO:0000259" key="1">
    <source>
        <dbReference type="PROSITE" id="PS50853"/>
    </source>
</evidence>
<accession>A0A6S6PNW8</accession>
<proteinExistence type="predicted"/>
<dbReference type="InterPro" id="IPR013783">
    <property type="entry name" value="Ig-like_fold"/>
</dbReference>
<dbReference type="CDD" id="cd00229">
    <property type="entry name" value="SGNH_hydrolase"/>
    <property type="match status" value="1"/>
</dbReference>
<dbReference type="Gene3D" id="3.40.50.1110">
    <property type="entry name" value="SGNH hydrolase"/>
    <property type="match status" value="1"/>
</dbReference>
<dbReference type="Proteomes" id="UP000515220">
    <property type="component" value="Chromosome"/>
</dbReference>
<dbReference type="InterPro" id="IPR036116">
    <property type="entry name" value="FN3_sf"/>
</dbReference>
<dbReference type="InterPro" id="IPR001087">
    <property type="entry name" value="GDSL"/>
</dbReference>
<dbReference type="InterPro" id="IPR003961">
    <property type="entry name" value="FN3_dom"/>
</dbReference>
<dbReference type="RefSeq" id="WP_185229900.1">
    <property type="nucleotide sequence ID" value="NZ_AP023326.1"/>
</dbReference>
<dbReference type="SUPFAM" id="SSF49265">
    <property type="entry name" value="Fibronectin type III"/>
    <property type="match status" value="1"/>
</dbReference>
<dbReference type="Gene3D" id="2.60.40.10">
    <property type="entry name" value="Immunoglobulins"/>
    <property type="match status" value="2"/>
</dbReference>
<gene>
    <name evidence="2" type="ORF">AAJCM20276_30900</name>
</gene>
<protein>
    <recommendedName>
        <fullName evidence="1">Fibronectin type-III domain-containing protein</fullName>
    </recommendedName>
</protein>
<dbReference type="SUPFAM" id="SSF52266">
    <property type="entry name" value="SGNH hydrolase"/>
    <property type="match status" value="1"/>
</dbReference>
<evidence type="ECO:0000313" key="2">
    <source>
        <dbReference type="EMBL" id="BCI68466.1"/>
    </source>
</evidence>
<organism evidence="2 3">
    <name type="scientific">Acetobacter aceti</name>
    <dbReference type="NCBI Taxonomy" id="435"/>
    <lineage>
        <taxon>Bacteria</taxon>
        <taxon>Pseudomonadati</taxon>
        <taxon>Pseudomonadota</taxon>
        <taxon>Alphaproteobacteria</taxon>
        <taxon>Acetobacterales</taxon>
        <taxon>Acetobacteraceae</taxon>
        <taxon>Acetobacter</taxon>
        <taxon>Acetobacter subgen. Acetobacter</taxon>
    </lineage>
</organism>
<name>A0A6S6PNW8_ACEAC</name>
<feature type="domain" description="Fibronectin type-III" evidence="1">
    <location>
        <begin position="326"/>
        <end position="421"/>
    </location>
</feature>
<dbReference type="EMBL" id="AP023326">
    <property type="protein sequence ID" value="BCI68466.1"/>
    <property type="molecule type" value="Genomic_DNA"/>
</dbReference>
<evidence type="ECO:0000313" key="3">
    <source>
        <dbReference type="Proteomes" id="UP000515220"/>
    </source>
</evidence>
<dbReference type="GO" id="GO:0016788">
    <property type="term" value="F:hydrolase activity, acting on ester bonds"/>
    <property type="evidence" value="ECO:0007669"/>
    <property type="project" value="InterPro"/>
</dbReference>